<dbReference type="PANTHER" id="PTHR13347">
    <property type="entry name" value="HEAT REPEAT-CONTAINING PROTEIN 3"/>
    <property type="match status" value="1"/>
</dbReference>
<proteinExistence type="inferred from homology"/>
<evidence type="ECO:0000256" key="2">
    <source>
        <dbReference type="SAM" id="MobiDB-lite"/>
    </source>
</evidence>
<feature type="domain" description="SYO1-like TPR repeats" evidence="3">
    <location>
        <begin position="443"/>
        <end position="688"/>
    </location>
</feature>
<feature type="region of interest" description="Disordered" evidence="2">
    <location>
        <begin position="331"/>
        <end position="386"/>
    </location>
</feature>
<feature type="region of interest" description="Disordered" evidence="2">
    <location>
        <begin position="1"/>
        <end position="38"/>
    </location>
</feature>
<dbReference type="CDD" id="cd13394">
    <property type="entry name" value="Syo1_like"/>
    <property type="match status" value="1"/>
</dbReference>
<gene>
    <name evidence="4" type="ORF">DL762_001536</name>
</gene>
<evidence type="ECO:0000313" key="4">
    <source>
        <dbReference type="EMBL" id="RYO92633.1"/>
    </source>
</evidence>
<accession>A0ABY0HHC5</accession>
<keyword evidence="5" id="KW-1185">Reference proteome</keyword>
<feature type="compositionally biased region" description="Basic and acidic residues" evidence="2">
    <location>
        <begin position="14"/>
        <end position="27"/>
    </location>
</feature>
<dbReference type="InterPro" id="IPR016024">
    <property type="entry name" value="ARM-type_fold"/>
</dbReference>
<dbReference type="PANTHER" id="PTHR13347:SF1">
    <property type="entry name" value="HEAT REPEAT-CONTAINING PROTEIN 3"/>
    <property type="match status" value="1"/>
</dbReference>
<comment type="similarity">
    <text evidence="1">Belongs to the nuclear import and ribosome assembly adapter family.</text>
</comment>
<dbReference type="InterPro" id="IPR057990">
    <property type="entry name" value="TPR_SYO1"/>
</dbReference>
<evidence type="ECO:0000313" key="5">
    <source>
        <dbReference type="Proteomes" id="UP000294003"/>
    </source>
</evidence>
<evidence type="ECO:0000259" key="3">
    <source>
        <dbReference type="Pfam" id="PF25567"/>
    </source>
</evidence>
<protein>
    <recommendedName>
        <fullName evidence="3">SYO1-like TPR repeats domain-containing protein</fullName>
    </recommendedName>
</protein>
<dbReference type="Pfam" id="PF25567">
    <property type="entry name" value="TPR_SYO1"/>
    <property type="match status" value="1"/>
</dbReference>
<comment type="caution">
    <text evidence="4">The sequence shown here is derived from an EMBL/GenBank/DDBJ whole genome shotgun (WGS) entry which is preliminary data.</text>
</comment>
<dbReference type="InterPro" id="IPR052616">
    <property type="entry name" value="SYO1-like"/>
</dbReference>
<feature type="compositionally biased region" description="Basic and acidic residues" evidence="2">
    <location>
        <begin position="332"/>
        <end position="341"/>
    </location>
</feature>
<dbReference type="EMBL" id="QJNS01000025">
    <property type="protein sequence ID" value="RYO92633.1"/>
    <property type="molecule type" value="Genomic_DNA"/>
</dbReference>
<dbReference type="InterPro" id="IPR011989">
    <property type="entry name" value="ARM-like"/>
</dbReference>
<feature type="compositionally biased region" description="Acidic residues" evidence="2">
    <location>
        <begin position="376"/>
        <end position="386"/>
    </location>
</feature>
<sequence length="690" mass="75148">MGKSRRNRGGGQKQRSDPMVGKRDRPVKPPTDPELAALREKSVLPVLRDLQSADPKRRTAAAAAVANVVARDARCRKLLLRERVVGVLLGETLTDSSLEGRAAGWQILRTLAAEEEPDFCVHLYRVDVVTAIQHAAKKITEALTSSSTPFGKTSKAEQHFVWSIAEALTAIITGLAEASDEAFDAIVRNADITSFLLTLLSFDFTTASVLENALLCMLTLSEDSPQFVEAILADEASKSYEKLLSFQKGGSYQAVLACGILHNIFAVMEWHDQNPGKDGASDAVLVPTLSQSLEQAESNGNMMNGHGSSSPVDTLQLALQILASIGTTLQESLEKGNKEEEWGGIEDEDEDDAMDADVDAGSDDDEEQLSEKNEPADDDDEMDEDEMEADMEMVTAADDYPDEASGIDDLSTLRELLHRAIPQVLKIIARTTGGGDGDEASVSIRAHAFAALNNVSWTVSCIDFGEGQNDAILRAWSPIAGTIWRDAVAPVLASDTSDVGLATVVTSLAWAVARTLHYTTGDHAFFLSGGGEHNKFMSLYHASKNLRAEAEQKQRQGEEAADPFQSLGVRCVGVLGQLALDPRAPVELNREIGVFLLTQVLAGLPGDTPAADAVEALNQLFDIYGDESKACDREVFWRENFLQHLEEVLPKFRAAVKTVDKKKSAELRQRADETLMNLTRFIQYKQKHRP</sequence>
<name>A0ABY0HHC5_9PEZI</name>
<reference evidence="4 5" key="1">
    <citation type="submission" date="2018-06" db="EMBL/GenBank/DDBJ databases">
        <title>Complete Genomes of Monosporascus.</title>
        <authorList>
            <person name="Robinson A.J."/>
            <person name="Natvig D.O."/>
        </authorList>
    </citation>
    <scope>NUCLEOTIDE SEQUENCE [LARGE SCALE GENOMIC DNA]</scope>
    <source>
        <strain evidence="4 5">CBS 609.92</strain>
    </source>
</reference>
<dbReference type="SUPFAM" id="SSF48371">
    <property type="entry name" value="ARM repeat"/>
    <property type="match status" value="1"/>
</dbReference>
<dbReference type="Gene3D" id="1.25.10.10">
    <property type="entry name" value="Leucine-rich Repeat Variant"/>
    <property type="match status" value="2"/>
</dbReference>
<evidence type="ECO:0000256" key="1">
    <source>
        <dbReference type="ARBA" id="ARBA00049983"/>
    </source>
</evidence>
<organism evidence="4 5">
    <name type="scientific">Monosporascus cannonballus</name>
    <dbReference type="NCBI Taxonomy" id="155416"/>
    <lineage>
        <taxon>Eukaryota</taxon>
        <taxon>Fungi</taxon>
        <taxon>Dikarya</taxon>
        <taxon>Ascomycota</taxon>
        <taxon>Pezizomycotina</taxon>
        <taxon>Sordariomycetes</taxon>
        <taxon>Xylariomycetidae</taxon>
        <taxon>Xylariales</taxon>
        <taxon>Xylariales incertae sedis</taxon>
        <taxon>Monosporascus</taxon>
    </lineage>
</organism>
<feature type="compositionally biased region" description="Acidic residues" evidence="2">
    <location>
        <begin position="342"/>
        <end position="368"/>
    </location>
</feature>
<dbReference type="Proteomes" id="UP000294003">
    <property type="component" value="Unassembled WGS sequence"/>
</dbReference>